<sequence length="183" mass="17522">MGGGVIAAATAGVALAGAPAAIAAGALGYSAIGSAVGGGMDMAGTYAQTGTIRPMQSAFATLTGGIAGPIGAGSGFITSVILGGAINAINTEFNNSYYGESNSLPYAFGVGSLTAAGGSGVGVITTKGLQQIVKPYVYPTLNPAVPAILQPRVPNPTPGFAGAVTGGVTAGTSSFVPSKEPQK</sequence>
<reference evidence="2 3" key="1">
    <citation type="submission" date="2019-03" db="EMBL/GenBank/DDBJ databases">
        <title>Paraburkholderia sp. 4M-K11, isolated from subtropical forest soil.</title>
        <authorList>
            <person name="Gao Z.-H."/>
            <person name="Qiu L.-H."/>
        </authorList>
    </citation>
    <scope>NUCLEOTIDE SEQUENCE [LARGE SCALE GENOMIC DNA]</scope>
    <source>
        <strain evidence="2 3">4M-K11</strain>
    </source>
</reference>
<dbReference type="EMBL" id="SMRP01000001">
    <property type="protein sequence ID" value="TDG26457.1"/>
    <property type="molecule type" value="Genomic_DNA"/>
</dbReference>
<dbReference type="RefSeq" id="WP_133193501.1">
    <property type="nucleotide sequence ID" value="NZ_JBHUCW010000001.1"/>
</dbReference>
<proteinExistence type="predicted"/>
<accession>A0A4R5MH67</accession>
<organism evidence="2 3">
    <name type="scientific">Paraburkholderia silviterrae</name>
    <dbReference type="NCBI Taxonomy" id="2528715"/>
    <lineage>
        <taxon>Bacteria</taxon>
        <taxon>Pseudomonadati</taxon>
        <taxon>Pseudomonadota</taxon>
        <taxon>Betaproteobacteria</taxon>
        <taxon>Burkholderiales</taxon>
        <taxon>Burkholderiaceae</taxon>
        <taxon>Paraburkholderia</taxon>
    </lineage>
</organism>
<dbReference type="AlphaFoldDB" id="A0A4R5MH67"/>
<evidence type="ECO:0000313" key="2">
    <source>
        <dbReference type="EMBL" id="TDG26457.1"/>
    </source>
</evidence>
<comment type="caution">
    <text evidence="2">The sequence shown here is derived from an EMBL/GenBank/DDBJ whole genome shotgun (WGS) entry which is preliminary data.</text>
</comment>
<feature type="signal peptide" evidence="1">
    <location>
        <begin position="1"/>
        <end position="23"/>
    </location>
</feature>
<feature type="chain" id="PRO_5020338267" evidence="1">
    <location>
        <begin position="24"/>
        <end position="183"/>
    </location>
</feature>
<dbReference type="OrthoDB" id="9137908at2"/>
<evidence type="ECO:0000256" key="1">
    <source>
        <dbReference type="SAM" id="SignalP"/>
    </source>
</evidence>
<keyword evidence="1" id="KW-0732">Signal</keyword>
<name>A0A4R5MH67_9BURK</name>
<gene>
    <name evidence="2" type="ORF">EYW47_03690</name>
</gene>
<evidence type="ECO:0000313" key="3">
    <source>
        <dbReference type="Proteomes" id="UP000295722"/>
    </source>
</evidence>
<keyword evidence="3" id="KW-1185">Reference proteome</keyword>
<dbReference type="Proteomes" id="UP000295722">
    <property type="component" value="Unassembled WGS sequence"/>
</dbReference>
<protein>
    <submittedName>
        <fullName evidence="2">Uncharacterized protein</fullName>
    </submittedName>
</protein>